<dbReference type="PANTHER" id="PTHR33830">
    <property type="entry name" value="DEFENSIN-LIKE PROTEIN 184-RELATED"/>
    <property type="match status" value="1"/>
</dbReference>
<protein>
    <recommendedName>
        <fullName evidence="9">Knottin scorpion toxin-like domain-containing protein</fullName>
    </recommendedName>
</protein>
<dbReference type="Proteomes" id="UP000264353">
    <property type="component" value="Chromosome A7"/>
</dbReference>
<proteinExistence type="inferred from homology"/>
<evidence type="ECO:0000313" key="7">
    <source>
        <dbReference type="EMBL" id="RID55098.1"/>
    </source>
</evidence>
<keyword evidence="6" id="KW-0732">Signal</keyword>
<keyword evidence="5" id="KW-1015">Disulfide bond</keyword>
<keyword evidence="4" id="KW-0611">Plant defense</keyword>
<evidence type="ECO:0000256" key="4">
    <source>
        <dbReference type="ARBA" id="ARBA00022821"/>
    </source>
</evidence>
<keyword evidence="2" id="KW-0929">Antimicrobial</keyword>
<comment type="similarity">
    <text evidence="1">Belongs to the DEFL family.</text>
</comment>
<dbReference type="Pfam" id="PF07333">
    <property type="entry name" value="SLR1-BP"/>
    <property type="match status" value="1"/>
</dbReference>
<dbReference type="InterPro" id="IPR010851">
    <property type="entry name" value="DEFL"/>
</dbReference>
<dbReference type="GO" id="GO:0050832">
    <property type="term" value="P:defense response to fungus"/>
    <property type="evidence" value="ECO:0007669"/>
    <property type="project" value="UniProtKB-KW"/>
</dbReference>
<reference evidence="7 8" key="1">
    <citation type="submission" date="2018-06" db="EMBL/GenBank/DDBJ databases">
        <title>WGS assembly of Brassica rapa FPsc.</title>
        <authorList>
            <person name="Bowman J."/>
            <person name="Kohchi T."/>
            <person name="Yamato K."/>
            <person name="Jenkins J."/>
            <person name="Shu S."/>
            <person name="Ishizaki K."/>
            <person name="Yamaoka S."/>
            <person name="Nishihama R."/>
            <person name="Nakamura Y."/>
            <person name="Berger F."/>
            <person name="Adam C."/>
            <person name="Aki S."/>
            <person name="Althoff F."/>
            <person name="Araki T."/>
            <person name="Arteaga-Vazquez M."/>
            <person name="Balasubrmanian S."/>
            <person name="Bauer D."/>
            <person name="Boehm C."/>
            <person name="Briginshaw L."/>
            <person name="Caballero-Perez J."/>
            <person name="Catarino B."/>
            <person name="Chen F."/>
            <person name="Chiyoda S."/>
            <person name="Chovatia M."/>
            <person name="Davies K."/>
            <person name="Delmans M."/>
            <person name="Demura T."/>
            <person name="Dierschke T."/>
            <person name="Dolan L."/>
            <person name="Dorantes-Acosta A."/>
            <person name="Eklund D."/>
            <person name="Florent S."/>
            <person name="Flores-Sandoval E."/>
            <person name="Fujiyama A."/>
            <person name="Fukuzawa H."/>
            <person name="Galik B."/>
            <person name="Grimanelli D."/>
            <person name="Grimwood J."/>
            <person name="Grossniklaus U."/>
            <person name="Hamada T."/>
            <person name="Haseloff J."/>
            <person name="Hetherington A."/>
            <person name="Higo A."/>
            <person name="Hirakawa Y."/>
            <person name="Hundley H."/>
            <person name="Ikeda Y."/>
            <person name="Inoue K."/>
            <person name="Inoue S."/>
            <person name="Ishida S."/>
            <person name="Jia Q."/>
            <person name="Kakita M."/>
            <person name="Kanazawa T."/>
            <person name="Kawai Y."/>
            <person name="Kawashima T."/>
            <person name="Kennedy M."/>
            <person name="Kinose K."/>
            <person name="Kinoshita T."/>
            <person name="Kohara Y."/>
            <person name="Koide E."/>
            <person name="Komatsu K."/>
            <person name="Kopischke S."/>
            <person name="Kubo M."/>
            <person name="Kyozuka J."/>
            <person name="Lagercrantz U."/>
            <person name="Lin S."/>
            <person name="Lindquist E."/>
            <person name="Lipzen A."/>
            <person name="Lu C."/>
            <person name="Luna E."/>
            <person name="Martienssen R."/>
            <person name="Minamino N."/>
            <person name="Mizutani M."/>
            <person name="Mizutani M."/>
            <person name="Mochizuki N."/>
            <person name="Monte I."/>
            <person name="Mosher R."/>
            <person name="Nagasaki H."/>
            <person name="Nakagami H."/>
            <person name="Naramoto S."/>
            <person name="Nishitani K."/>
            <person name="Ohtani M."/>
            <person name="Okamoto T."/>
            <person name="Okumura M."/>
            <person name="Phillips J."/>
            <person name="Pollak B."/>
            <person name="Reinders A."/>
            <person name="Roevekamp M."/>
            <person name="Sano R."/>
            <person name="Sawa S."/>
            <person name="Schmid M."/>
            <person name="Shirakawa M."/>
            <person name="Solano R."/>
            <person name="Spunde A."/>
            <person name="Suetsugu N."/>
            <person name="Sugano S."/>
            <person name="Sugiyama A."/>
            <person name="Sun R."/>
            <person name="Suzuki Y."/>
            <person name="Takenaka M."/>
            <person name="Takezawa D."/>
            <person name="Tomogane H."/>
            <person name="Tsuzuki M."/>
            <person name="Ueda T."/>
            <person name="Umeda M."/>
            <person name="Ward J."/>
            <person name="Watanabe Y."/>
            <person name="Yazaki K."/>
            <person name="Yokoyama R."/>
            <person name="Yoshitake Y."/>
            <person name="Yotsui I."/>
            <person name="Zachgo S."/>
            <person name="Schmutz J."/>
        </authorList>
    </citation>
    <scope>NUCLEOTIDE SEQUENCE [LARGE SCALE GENOMIC DNA]</scope>
    <source>
        <strain evidence="8">cv. B-3</strain>
    </source>
</reference>
<evidence type="ECO:0000256" key="3">
    <source>
        <dbReference type="ARBA" id="ARBA00022577"/>
    </source>
</evidence>
<evidence type="ECO:0000256" key="1">
    <source>
        <dbReference type="ARBA" id="ARBA00006722"/>
    </source>
</evidence>
<feature type="chain" id="PRO_5017213687" description="Knottin scorpion toxin-like domain-containing protein" evidence="6">
    <location>
        <begin position="26"/>
        <end position="79"/>
    </location>
</feature>
<dbReference type="PANTHER" id="PTHR33830:SF39">
    <property type="entry name" value="PECTINESTERASE INHIBITOR DOMAIN-CONTAINING PROTEIN"/>
    <property type="match status" value="1"/>
</dbReference>
<evidence type="ECO:0000256" key="2">
    <source>
        <dbReference type="ARBA" id="ARBA00022529"/>
    </source>
</evidence>
<keyword evidence="3" id="KW-0295">Fungicide</keyword>
<dbReference type="EMBL" id="CM010634">
    <property type="protein sequence ID" value="RID55098.1"/>
    <property type="molecule type" value="Genomic_DNA"/>
</dbReference>
<gene>
    <name evidence="7" type="ORF">BRARA_G02378</name>
</gene>
<evidence type="ECO:0000313" key="8">
    <source>
        <dbReference type="Proteomes" id="UP000264353"/>
    </source>
</evidence>
<evidence type="ECO:0000256" key="6">
    <source>
        <dbReference type="SAM" id="SignalP"/>
    </source>
</evidence>
<dbReference type="AlphaFoldDB" id="A0A397YQT8"/>
<dbReference type="GO" id="GO:0031640">
    <property type="term" value="P:killing of cells of another organism"/>
    <property type="evidence" value="ECO:0007669"/>
    <property type="project" value="UniProtKB-KW"/>
</dbReference>
<feature type="signal peptide" evidence="6">
    <location>
        <begin position="1"/>
        <end position="25"/>
    </location>
</feature>
<name>A0A397YQT8_BRACM</name>
<accession>A0A397YQT8</accession>
<organism evidence="7 8">
    <name type="scientific">Brassica campestris</name>
    <name type="common">Field mustard</name>
    <dbReference type="NCBI Taxonomy" id="3711"/>
    <lineage>
        <taxon>Eukaryota</taxon>
        <taxon>Viridiplantae</taxon>
        <taxon>Streptophyta</taxon>
        <taxon>Embryophyta</taxon>
        <taxon>Tracheophyta</taxon>
        <taxon>Spermatophyta</taxon>
        <taxon>Magnoliopsida</taxon>
        <taxon>eudicotyledons</taxon>
        <taxon>Gunneridae</taxon>
        <taxon>Pentapetalae</taxon>
        <taxon>rosids</taxon>
        <taxon>malvids</taxon>
        <taxon>Brassicales</taxon>
        <taxon>Brassicaceae</taxon>
        <taxon>Brassiceae</taxon>
        <taxon>Brassica</taxon>
    </lineage>
</organism>
<sequence length="79" mass="8515">MAKNTIFATFMIVLVLGMVMEDTQGEELCHEHFVQDPVCVPQKCANQCTAKWGARQGRGACGGGPGMAKDCLCTFSCQN</sequence>
<evidence type="ECO:0000256" key="5">
    <source>
        <dbReference type="ARBA" id="ARBA00023157"/>
    </source>
</evidence>
<evidence type="ECO:0008006" key="9">
    <source>
        <dbReference type="Google" id="ProtNLM"/>
    </source>
</evidence>